<dbReference type="SUPFAM" id="SSF55785">
    <property type="entry name" value="PYP-like sensor domain (PAS domain)"/>
    <property type="match status" value="2"/>
</dbReference>
<dbReference type="AlphaFoldDB" id="A0A9E4K5D1"/>
<dbReference type="Pfam" id="PF13682">
    <property type="entry name" value="CZB"/>
    <property type="match status" value="1"/>
</dbReference>
<dbReference type="PANTHER" id="PTHR44757">
    <property type="entry name" value="DIGUANYLATE CYCLASE DGCP"/>
    <property type="match status" value="1"/>
</dbReference>
<feature type="domain" description="PAS" evidence="2">
    <location>
        <begin position="112"/>
        <end position="158"/>
    </location>
</feature>
<dbReference type="EMBL" id="JAEPDI010000005">
    <property type="protein sequence ID" value="MCG7939086.1"/>
    <property type="molecule type" value="Genomic_DNA"/>
</dbReference>
<dbReference type="PROSITE" id="PS50887">
    <property type="entry name" value="GGDEF"/>
    <property type="match status" value="1"/>
</dbReference>
<dbReference type="SMART" id="SM00091">
    <property type="entry name" value="PAS"/>
    <property type="match status" value="2"/>
</dbReference>
<dbReference type="InterPro" id="IPR001610">
    <property type="entry name" value="PAC"/>
</dbReference>
<evidence type="ECO:0000259" key="4">
    <source>
        <dbReference type="PROSITE" id="PS50883"/>
    </source>
</evidence>
<evidence type="ECO:0000256" key="1">
    <source>
        <dbReference type="ARBA" id="ARBA00001946"/>
    </source>
</evidence>
<comment type="cofactor">
    <cofactor evidence="1">
        <name>Mg(2+)</name>
        <dbReference type="ChEBI" id="CHEBI:18420"/>
    </cofactor>
</comment>
<feature type="domain" description="GGDEF" evidence="5">
    <location>
        <begin position="269"/>
        <end position="404"/>
    </location>
</feature>
<dbReference type="NCBIfam" id="TIGR00254">
    <property type="entry name" value="GGDEF"/>
    <property type="match status" value="1"/>
</dbReference>
<dbReference type="PROSITE" id="PS50112">
    <property type="entry name" value="PAS"/>
    <property type="match status" value="2"/>
</dbReference>
<comment type="caution">
    <text evidence="6">The sequence shown here is derived from an EMBL/GenBank/DDBJ whole genome shotgun (WGS) entry which is preliminary data.</text>
</comment>
<dbReference type="FunFam" id="3.30.70.270:FF:000001">
    <property type="entry name" value="Diguanylate cyclase domain protein"/>
    <property type="match status" value="1"/>
</dbReference>
<dbReference type="CDD" id="cd01948">
    <property type="entry name" value="EAL"/>
    <property type="match status" value="1"/>
</dbReference>
<protein>
    <submittedName>
        <fullName evidence="6">EAL domain-containing protein</fullName>
    </submittedName>
</protein>
<dbReference type="Pfam" id="PF00990">
    <property type="entry name" value="GGDEF"/>
    <property type="match status" value="1"/>
</dbReference>
<dbReference type="NCBIfam" id="TIGR00229">
    <property type="entry name" value="sensory_box"/>
    <property type="match status" value="1"/>
</dbReference>
<dbReference type="InterPro" id="IPR035919">
    <property type="entry name" value="EAL_sf"/>
</dbReference>
<dbReference type="PANTHER" id="PTHR44757:SF2">
    <property type="entry name" value="BIOFILM ARCHITECTURE MAINTENANCE PROTEIN MBAA"/>
    <property type="match status" value="1"/>
</dbReference>
<feature type="domain" description="PAS" evidence="2">
    <location>
        <begin position="10"/>
        <end position="54"/>
    </location>
</feature>
<organism evidence="6 7">
    <name type="scientific">Candidatus Thiodiazotropha lotti</name>
    <dbReference type="NCBI Taxonomy" id="2792787"/>
    <lineage>
        <taxon>Bacteria</taxon>
        <taxon>Pseudomonadati</taxon>
        <taxon>Pseudomonadota</taxon>
        <taxon>Gammaproteobacteria</taxon>
        <taxon>Chromatiales</taxon>
        <taxon>Sedimenticolaceae</taxon>
        <taxon>Candidatus Thiodiazotropha</taxon>
    </lineage>
</organism>
<dbReference type="InterPro" id="IPR025991">
    <property type="entry name" value="Chemoreceptor_zinc-bind_dom"/>
</dbReference>
<dbReference type="CDD" id="cd01949">
    <property type="entry name" value="GGDEF"/>
    <property type="match status" value="1"/>
</dbReference>
<dbReference type="GO" id="GO:0003824">
    <property type="term" value="F:catalytic activity"/>
    <property type="evidence" value="ECO:0007669"/>
    <property type="project" value="UniProtKB-ARBA"/>
</dbReference>
<evidence type="ECO:0000259" key="5">
    <source>
        <dbReference type="PROSITE" id="PS50887"/>
    </source>
</evidence>
<dbReference type="InterPro" id="IPR029787">
    <property type="entry name" value="Nucleotide_cyclase"/>
</dbReference>
<proteinExistence type="predicted"/>
<dbReference type="InterPro" id="IPR000160">
    <property type="entry name" value="GGDEF_dom"/>
</dbReference>
<dbReference type="InterPro" id="IPR035965">
    <property type="entry name" value="PAS-like_dom_sf"/>
</dbReference>
<dbReference type="Gene3D" id="3.30.450.20">
    <property type="entry name" value="PAS domain"/>
    <property type="match status" value="3"/>
</dbReference>
<dbReference type="SMART" id="SM00267">
    <property type="entry name" value="GGDEF"/>
    <property type="match status" value="1"/>
</dbReference>
<dbReference type="Pfam" id="PF00563">
    <property type="entry name" value="EAL"/>
    <property type="match status" value="1"/>
</dbReference>
<reference evidence="6" key="1">
    <citation type="journal article" date="2021" name="Proc. Natl. Acad. Sci. U.S.A.">
        <title>Global biogeography of chemosynthetic symbionts reveals both localized and globally distributed symbiont groups. .</title>
        <authorList>
            <person name="Osvatic J.T."/>
            <person name="Wilkins L.G.E."/>
            <person name="Leibrecht L."/>
            <person name="Leray M."/>
            <person name="Zauner S."/>
            <person name="Polzin J."/>
            <person name="Camacho Y."/>
            <person name="Gros O."/>
            <person name="van Gils J.A."/>
            <person name="Eisen J.A."/>
            <person name="Petersen J.M."/>
            <person name="Yuen B."/>
        </authorList>
    </citation>
    <scope>NUCLEOTIDE SEQUENCE</scope>
    <source>
        <strain evidence="6">MAGL173</strain>
    </source>
</reference>
<dbReference type="Gene3D" id="3.20.20.450">
    <property type="entry name" value="EAL domain"/>
    <property type="match status" value="1"/>
</dbReference>
<dbReference type="PROSITE" id="PS50113">
    <property type="entry name" value="PAC"/>
    <property type="match status" value="1"/>
</dbReference>
<dbReference type="SUPFAM" id="SSF141868">
    <property type="entry name" value="EAL domain-like"/>
    <property type="match status" value="1"/>
</dbReference>
<dbReference type="InterPro" id="IPR000700">
    <property type="entry name" value="PAS-assoc_C"/>
</dbReference>
<sequence length="795" mass="89430">MCAEKTVKPYPSDWQQLVAALSDCVIVLDSEGIIIFANEAASALFGRPAAELIGSPFSFPIVTGTPREVIVVQPDNETVTAEMSVRLGAWEGEEAWLVSMHDVTERRQAEEKLKQAASVFEHAHEGIVITDTDATILEVNDAFCRITGYPREEIVGRNPRLLASGRHDKAFYIEMWRSLLDEGHWRGEIWNRRKNGEAYPENLTISAVRHEDGATSHYIGLFSDISKQKAHQTELEYIAHHDTLTGLPNRTLLIDRLQMAMAQSSRHRRQLAVAYIDLDSFKEVNDTYGHAAGDFLLTEVSKRMRNTLRSGDSIGRLGGDEFVAVLFDLGEANDCVPLLNRLLDCASRPVPMDGQQLKVTASIGVTTYPQQDQAVDADQLLRQADRAMYQAKLIGKNRYQFFDEWQDRSIREHHETIEALRRALKQNEFLLYYQPKVNMRTGEVVGVEALIRRLHPHRGLEAPARFLPLIETHPLSVDLGSWVVEAALKQIEAWQSQGLDMAVSINIGAMHLQQADFVERLRALLSAHPSVPPQLLEIEILESSALKDVDHVSEVISACNEMGMRFSLDDFGTGFSSLGYVKRLSVDILKVDRSFLLGVFDNPEDLVILGAVHDLARALDREIIAEGVETIERGQMLLQLGYELAQGFAIAHPMPAESIPGWLSTWQPDPSWRRQQRIDREDVPTLIAAVEHRAWVKEIEGYLENSQGSVPQLGENQCRFSRWLDGIGGNRYAHRPSFTDISMHHQEVHAIARRLIELHNSGDTHLLSEQIDKLHECSDRLFSQVNALVQGSIQS</sequence>
<gene>
    <name evidence="6" type="ORF">JAZ04_09565</name>
</gene>
<dbReference type="InterPro" id="IPR000014">
    <property type="entry name" value="PAS"/>
</dbReference>
<dbReference type="GO" id="GO:0006355">
    <property type="term" value="P:regulation of DNA-templated transcription"/>
    <property type="evidence" value="ECO:0007669"/>
    <property type="project" value="InterPro"/>
</dbReference>
<dbReference type="InterPro" id="IPR013767">
    <property type="entry name" value="PAS_fold"/>
</dbReference>
<dbReference type="SMART" id="SM00052">
    <property type="entry name" value="EAL"/>
    <property type="match status" value="1"/>
</dbReference>
<dbReference type="Proteomes" id="UP000886687">
    <property type="component" value="Unassembled WGS sequence"/>
</dbReference>
<dbReference type="SUPFAM" id="SSF55073">
    <property type="entry name" value="Nucleotide cyclase"/>
    <property type="match status" value="1"/>
</dbReference>
<accession>A0A9E4K5D1</accession>
<dbReference type="Gene3D" id="1.20.120.30">
    <property type="entry name" value="Aspartate receptor, ligand-binding domain"/>
    <property type="match status" value="1"/>
</dbReference>
<evidence type="ECO:0000313" key="7">
    <source>
        <dbReference type="Proteomes" id="UP000886687"/>
    </source>
</evidence>
<dbReference type="CDD" id="cd00130">
    <property type="entry name" value="PAS"/>
    <property type="match status" value="2"/>
</dbReference>
<dbReference type="Gene3D" id="3.30.70.270">
    <property type="match status" value="1"/>
</dbReference>
<dbReference type="InterPro" id="IPR043128">
    <property type="entry name" value="Rev_trsase/Diguanyl_cyclase"/>
</dbReference>
<dbReference type="Pfam" id="PF00989">
    <property type="entry name" value="PAS"/>
    <property type="match status" value="1"/>
</dbReference>
<feature type="domain" description="EAL" evidence="4">
    <location>
        <begin position="413"/>
        <end position="667"/>
    </location>
</feature>
<evidence type="ECO:0000259" key="3">
    <source>
        <dbReference type="PROSITE" id="PS50113"/>
    </source>
</evidence>
<dbReference type="InterPro" id="IPR001633">
    <property type="entry name" value="EAL_dom"/>
</dbReference>
<dbReference type="SMART" id="SM00086">
    <property type="entry name" value="PAC"/>
    <property type="match status" value="2"/>
</dbReference>
<name>A0A9E4K5D1_9GAMM</name>
<dbReference type="InterPro" id="IPR052155">
    <property type="entry name" value="Biofilm_reg_signaling"/>
</dbReference>
<feature type="domain" description="PAC" evidence="3">
    <location>
        <begin position="185"/>
        <end position="237"/>
    </location>
</feature>
<evidence type="ECO:0000259" key="2">
    <source>
        <dbReference type="PROSITE" id="PS50112"/>
    </source>
</evidence>
<dbReference type="Pfam" id="PF13426">
    <property type="entry name" value="PAS_9"/>
    <property type="match status" value="1"/>
</dbReference>
<dbReference type="PROSITE" id="PS50883">
    <property type="entry name" value="EAL"/>
    <property type="match status" value="1"/>
</dbReference>
<evidence type="ECO:0000313" key="6">
    <source>
        <dbReference type="EMBL" id="MCG7939086.1"/>
    </source>
</evidence>